<organism evidence="1 2">
    <name type="scientific">Eretmocerus hayati</name>
    <dbReference type="NCBI Taxonomy" id="131215"/>
    <lineage>
        <taxon>Eukaryota</taxon>
        <taxon>Metazoa</taxon>
        <taxon>Ecdysozoa</taxon>
        <taxon>Arthropoda</taxon>
        <taxon>Hexapoda</taxon>
        <taxon>Insecta</taxon>
        <taxon>Pterygota</taxon>
        <taxon>Neoptera</taxon>
        <taxon>Endopterygota</taxon>
        <taxon>Hymenoptera</taxon>
        <taxon>Apocrita</taxon>
        <taxon>Proctotrupomorpha</taxon>
        <taxon>Chalcidoidea</taxon>
        <taxon>Aphelinidae</taxon>
        <taxon>Aphelininae</taxon>
        <taxon>Eretmocerus</taxon>
    </lineage>
</organism>
<dbReference type="Proteomes" id="UP001239111">
    <property type="component" value="Chromosome 3"/>
</dbReference>
<sequence>MGDCECLLKTIQGDGPEASDNSSSYTRLIHQHEICSIRLYLKCSFDDFPSRYDAYREKEPAKWFAEKLKSIAEFVEKLHGNPKKMETLTTAEEVRFRNSGHRHICEKPLNKMDRHRDHSHLYSSFRGPAHPLCNLLYQDSRLIPVIFHSFSGYDVHFIISVVSNLFPGNVDSLPT</sequence>
<gene>
    <name evidence="1" type="ORF">QAD02_002715</name>
</gene>
<keyword evidence="2" id="KW-1185">Reference proteome</keyword>
<protein>
    <submittedName>
        <fullName evidence="1">Uncharacterized protein</fullName>
    </submittedName>
</protein>
<reference evidence="1" key="1">
    <citation type="submission" date="2023-04" db="EMBL/GenBank/DDBJ databases">
        <title>A chromosome-level genome assembly of the parasitoid wasp Eretmocerus hayati.</title>
        <authorList>
            <person name="Zhong Y."/>
            <person name="Liu S."/>
            <person name="Liu Y."/>
        </authorList>
    </citation>
    <scope>NUCLEOTIDE SEQUENCE</scope>
    <source>
        <strain evidence="1">ZJU_SS_LIU_2023</strain>
    </source>
</reference>
<name>A0ACC2NLF5_9HYME</name>
<evidence type="ECO:0000313" key="1">
    <source>
        <dbReference type="EMBL" id="KAJ8671456.1"/>
    </source>
</evidence>
<comment type="caution">
    <text evidence="1">The sequence shown here is derived from an EMBL/GenBank/DDBJ whole genome shotgun (WGS) entry which is preliminary data.</text>
</comment>
<proteinExistence type="predicted"/>
<evidence type="ECO:0000313" key="2">
    <source>
        <dbReference type="Proteomes" id="UP001239111"/>
    </source>
</evidence>
<dbReference type="EMBL" id="CM056743">
    <property type="protein sequence ID" value="KAJ8671456.1"/>
    <property type="molecule type" value="Genomic_DNA"/>
</dbReference>
<accession>A0ACC2NLF5</accession>